<proteinExistence type="inferred from homology"/>
<keyword evidence="5" id="KW-0227">DNA damage</keyword>
<keyword evidence="5" id="KW-0234">DNA repair</keyword>
<organism evidence="8 9">
    <name type="scientific">Helicostylum pulchrum</name>
    <dbReference type="NCBI Taxonomy" id="562976"/>
    <lineage>
        <taxon>Eukaryota</taxon>
        <taxon>Fungi</taxon>
        <taxon>Fungi incertae sedis</taxon>
        <taxon>Mucoromycota</taxon>
        <taxon>Mucoromycotina</taxon>
        <taxon>Mucoromycetes</taxon>
        <taxon>Mucorales</taxon>
        <taxon>Mucorineae</taxon>
        <taxon>Mucoraceae</taxon>
        <taxon>Helicostylum</taxon>
    </lineage>
</organism>
<dbReference type="EMBL" id="BAABUJ010000018">
    <property type="protein sequence ID" value="GAA5801185.1"/>
    <property type="molecule type" value="Genomic_DNA"/>
</dbReference>
<evidence type="ECO:0000256" key="1">
    <source>
        <dbReference type="ARBA" id="ARBA00004123"/>
    </source>
</evidence>
<protein>
    <recommendedName>
        <fullName evidence="5">MMS19 nucleotide excision repair protein</fullName>
    </recommendedName>
</protein>
<evidence type="ECO:0000256" key="3">
    <source>
        <dbReference type="ARBA" id="ARBA00022737"/>
    </source>
</evidence>
<dbReference type="InterPro" id="IPR016024">
    <property type="entry name" value="ARM-type_fold"/>
</dbReference>
<accession>A0ABP9Y3R3</accession>
<comment type="subcellular location">
    <subcellularLocation>
        <location evidence="1 5">Nucleus</location>
    </subcellularLocation>
</comment>
<dbReference type="Pfam" id="PF14500">
    <property type="entry name" value="MMS19_N"/>
    <property type="match status" value="1"/>
</dbReference>
<evidence type="ECO:0000313" key="8">
    <source>
        <dbReference type="EMBL" id="GAA5801185.1"/>
    </source>
</evidence>
<dbReference type="Gene3D" id="1.25.10.10">
    <property type="entry name" value="Leucine-rich Repeat Variant"/>
    <property type="match status" value="2"/>
</dbReference>
<feature type="domain" description="MMS19 C-terminal" evidence="6">
    <location>
        <begin position="572"/>
        <end position="999"/>
    </location>
</feature>
<dbReference type="Proteomes" id="UP001476247">
    <property type="component" value="Unassembled WGS sequence"/>
</dbReference>
<dbReference type="SUPFAM" id="SSF48371">
    <property type="entry name" value="ARM repeat"/>
    <property type="match status" value="1"/>
</dbReference>
<keyword evidence="4 5" id="KW-0539">Nucleus</keyword>
<evidence type="ECO:0000313" key="9">
    <source>
        <dbReference type="Proteomes" id="UP001476247"/>
    </source>
</evidence>
<keyword evidence="9" id="KW-1185">Reference proteome</keyword>
<comment type="caution">
    <text evidence="8">The sequence shown here is derived from an EMBL/GenBank/DDBJ whole genome shotgun (WGS) entry which is preliminary data.</text>
</comment>
<dbReference type="InterPro" id="IPR039920">
    <property type="entry name" value="MMS19"/>
</dbReference>
<comment type="function">
    <text evidence="5">Key component of the cytosolic iron-sulfur protein assembly (CIA) complex, a multiprotein complex that mediates the incorporation of iron-sulfur cluster into apoproteins specifically involved in DNA metabolism and genomic integrity. In the CIA complex, MMS19 acts as an adapter between early-acting CIA components and a subset of cellular target iron-sulfur proteins.</text>
</comment>
<feature type="domain" description="MMS19 N-terminal" evidence="7">
    <location>
        <begin position="48"/>
        <end position="318"/>
    </location>
</feature>
<sequence>MSNSIIEKNVTDYMISDNESSNAIKAVENIMDLINNQPDVKTNLLNLIQSMGEYLVNEDDTIRSKYMSTNTCFLATNLLSHAISNCDQSKLTEETVSVLVNFYANRLSDHASVPNLMTGFIALTSKFDHFNTACTMKTIESIIKQVNVQVFPHMTRNATFQVYENLLDYHCQDVKLVNDQFIRGFTKSIAGEKDPRNLMTVYTIIQKIVQLLDISTHVEDLFDATFCYFPITFRPPPDNPFGITAKDLKSNLRKCMASTPLFSKLALPLLLQKLTTTAGSAKKDSLETITACAPVYSANELIPIAGKLYDAIKIEIVNESADPALREPSLEAINALTKAMTGRDTLSENNVDVAQVMKPLIDDCVSLLEELDESTVKPASLVLRSAASGSPLAYSLIETKIIPMLLRQYRDNLEMAERYLILCTMVAIIQARKIVFGPSTGDDKDVDLTHNSVLVSYKDRLIEIFDSAVRVSSEHPEVRLMGILGLGLLCVLKGYMKRDERGVCIQILNSVLETEEEDKLRMSVEMSLSEICTFDPELVAHITIPVLIKLLPDFTSSSNRKSTKDYVSYKLTLKTIQKLFTSPVLYEAMEQELLKKFLLICGHNEDKKYAVETISTLLNLIKAKDAAKHDDLKRCADTLLPKLFHAIITASLDETNDNKKTIIVNDEVLQIIYLIITNVVKNMNTFEQQEYIIPMFRLFKDGDLSVLQIESDTKFCPLSQDAPECQAVCTQIFSTIVSALRKDVALPAESTETFLDYMVTESVNSSSHVQIASLSRIVASIINKWKDDDSFKAYVSVLVTSLEGMVKAKLFQALLVYIWVAKGLVTRSHKKGLEMTETIINWIPDPVFGKESSNGFDVLIGDDPLCLNKQCFATVSFLHKQKFMAFSLPKLLHNFNAVQEEGEKLNYLIAIAYLLKNVPKSILIDELPPLVPLLVRSLSFPDAVLKLSTLELFEFALSEVTNVMARHISTLLSAFISLIGPEEGSMKVRILALKCIELVCKNISRDIVLPHVKSTLKAIAVPLDDKKRLVRKQAVECRETWYLVDQKK</sequence>
<gene>
    <name evidence="8" type="ORF">HPULCUR_006628</name>
</gene>
<dbReference type="Pfam" id="PF12460">
    <property type="entry name" value="MMS19_C"/>
    <property type="match status" value="1"/>
</dbReference>
<dbReference type="InterPro" id="IPR029240">
    <property type="entry name" value="MMS19_N"/>
</dbReference>
<keyword evidence="3" id="KW-0677">Repeat</keyword>
<evidence type="ECO:0000256" key="5">
    <source>
        <dbReference type="RuleBase" id="RU367072"/>
    </source>
</evidence>
<evidence type="ECO:0000256" key="4">
    <source>
        <dbReference type="ARBA" id="ARBA00023242"/>
    </source>
</evidence>
<reference evidence="8 9" key="1">
    <citation type="submission" date="2024-04" db="EMBL/GenBank/DDBJ databases">
        <title>genome sequences of Mucor flavus KT1a and Helicostylum pulchrum KT1b strains isolation_sourced from the surface of a dry-aged beef.</title>
        <authorList>
            <person name="Toyotome T."/>
            <person name="Hosono M."/>
            <person name="Torimaru M."/>
            <person name="Fukuda K."/>
            <person name="Mikami N."/>
        </authorList>
    </citation>
    <scope>NUCLEOTIDE SEQUENCE [LARGE SCALE GENOMIC DNA]</scope>
    <source>
        <strain evidence="8 9">KT1b</strain>
    </source>
</reference>
<comment type="similarity">
    <text evidence="2 5">Belongs to the MET18/MMS19 family.</text>
</comment>
<evidence type="ECO:0000256" key="2">
    <source>
        <dbReference type="ARBA" id="ARBA00009340"/>
    </source>
</evidence>
<dbReference type="InterPro" id="IPR011989">
    <property type="entry name" value="ARM-like"/>
</dbReference>
<evidence type="ECO:0000259" key="7">
    <source>
        <dbReference type="Pfam" id="PF14500"/>
    </source>
</evidence>
<dbReference type="InterPro" id="IPR024687">
    <property type="entry name" value="MMS19_C"/>
</dbReference>
<dbReference type="PANTHER" id="PTHR12891">
    <property type="entry name" value="DNA REPAIR/TRANSCRIPTION PROTEIN MET18/MMS19"/>
    <property type="match status" value="1"/>
</dbReference>
<evidence type="ECO:0000259" key="6">
    <source>
        <dbReference type="Pfam" id="PF12460"/>
    </source>
</evidence>
<name>A0ABP9Y3R3_9FUNG</name>
<dbReference type="PANTHER" id="PTHR12891:SF0">
    <property type="entry name" value="MMS19 NUCLEOTIDE EXCISION REPAIR PROTEIN HOMOLOG"/>
    <property type="match status" value="1"/>
</dbReference>